<feature type="transmembrane region" description="Helical" evidence="1">
    <location>
        <begin position="265"/>
        <end position="286"/>
    </location>
</feature>
<keyword evidence="1" id="KW-0812">Transmembrane</keyword>
<evidence type="ECO:0000256" key="1">
    <source>
        <dbReference type="SAM" id="Phobius"/>
    </source>
</evidence>
<reference evidence="2 3" key="1">
    <citation type="submission" date="2019-12" db="EMBL/GenBank/DDBJ databases">
        <title>Sporaefaciens musculi gen. nov., sp. nov., a novel bacterium isolated from the caecum of an obese mouse.</title>
        <authorList>
            <person name="Rasmussen T.S."/>
            <person name="Streidl T."/>
            <person name="Hitch T.C.A."/>
            <person name="Wortmann E."/>
            <person name="Deptula P."/>
            <person name="Hansen M."/>
            <person name="Nielsen D.S."/>
            <person name="Clavel T."/>
            <person name="Vogensen F.K."/>
        </authorList>
    </citation>
    <scope>NUCLEOTIDE SEQUENCE [LARGE SCALE GENOMIC DNA]</scope>
    <source>
        <strain evidence="2 3">WCA-9-b2</strain>
    </source>
</reference>
<keyword evidence="1" id="KW-0472">Membrane</keyword>
<feature type="transmembrane region" description="Helical" evidence="1">
    <location>
        <begin position="112"/>
        <end position="132"/>
    </location>
</feature>
<feature type="transmembrane region" description="Helical" evidence="1">
    <location>
        <begin position="49"/>
        <end position="68"/>
    </location>
</feature>
<evidence type="ECO:0000313" key="3">
    <source>
        <dbReference type="Proteomes" id="UP000460412"/>
    </source>
</evidence>
<sequence>MMFARYMHMLSWGLLYASFSVIICYLYGVLNNKGNSISFSMGKKRLGRLYFADVIIYLIITTISAIRLNTGSDFYNYYTYFNQVKEKYTSVKEILIQPQSGYSVLSWIIKSFIDYEFAIFVVIAVLSYAYLFHMLRSEIDDTPCALLCYMFLGYYAYSNNILKQYIAMAFIMCAYLNHDRKKPVRFVLFVVFATWFHYSALFVVIVMYLVRRMEPSFGKYWMSVIGGIGVGLVVSHVLSFAIRLIPSAAGYEKYINWRRSGQFRLIAAVAGMCVIYMILTFVILKYKENVKTVNEKRYQEIIFLIIGLGINLVAVRQWIINRMAIYFYQFIILILPTMFSGMEPKKRKKLKTYLYFAMFLYMIFSSIFLGENEYYSYNTVFSGDTVISDVQYNIIHGWSR</sequence>
<feature type="transmembrane region" description="Helical" evidence="1">
    <location>
        <begin position="325"/>
        <end position="341"/>
    </location>
</feature>
<evidence type="ECO:0000313" key="2">
    <source>
        <dbReference type="EMBL" id="MXP77876.1"/>
    </source>
</evidence>
<feature type="transmembrane region" description="Helical" evidence="1">
    <location>
        <begin position="6"/>
        <end position="28"/>
    </location>
</feature>
<feature type="transmembrane region" description="Helical" evidence="1">
    <location>
        <begin position="298"/>
        <end position="319"/>
    </location>
</feature>
<keyword evidence="3" id="KW-1185">Reference proteome</keyword>
<organism evidence="2 3">
    <name type="scientific">Sporofaciens musculi</name>
    <dbReference type="NCBI Taxonomy" id="2681861"/>
    <lineage>
        <taxon>Bacteria</taxon>
        <taxon>Bacillati</taxon>
        <taxon>Bacillota</taxon>
        <taxon>Clostridia</taxon>
        <taxon>Lachnospirales</taxon>
        <taxon>Lachnospiraceae</taxon>
        <taxon>Sporofaciens</taxon>
    </lineage>
</organism>
<keyword evidence="1" id="KW-1133">Transmembrane helix</keyword>
<feature type="transmembrane region" description="Helical" evidence="1">
    <location>
        <begin position="186"/>
        <end position="210"/>
    </location>
</feature>
<dbReference type="InterPro" id="IPR049458">
    <property type="entry name" value="EpsG-like"/>
</dbReference>
<dbReference type="Pfam" id="PF14897">
    <property type="entry name" value="EpsG"/>
    <property type="match status" value="1"/>
</dbReference>
<feature type="transmembrane region" description="Helical" evidence="1">
    <location>
        <begin position="144"/>
        <end position="166"/>
    </location>
</feature>
<comment type="caution">
    <text evidence="2">The sequence shown here is derived from an EMBL/GenBank/DDBJ whole genome shotgun (WGS) entry which is preliminary data.</text>
</comment>
<feature type="transmembrane region" description="Helical" evidence="1">
    <location>
        <begin position="353"/>
        <end position="370"/>
    </location>
</feature>
<dbReference type="AlphaFoldDB" id="A0A7X3SKZ1"/>
<dbReference type="Proteomes" id="UP000460412">
    <property type="component" value="Unassembled WGS sequence"/>
</dbReference>
<feature type="transmembrane region" description="Helical" evidence="1">
    <location>
        <begin position="222"/>
        <end position="245"/>
    </location>
</feature>
<protein>
    <recommendedName>
        <fullName evidence="4">EpsG family protein</fullName>
    </recommendedName>
</protein>
<gene>
    <name evidence="2" type="ORF">GN277_21740</name>
</gene>
<accession>A0A7X3SKZ1</accession>
<proteinExistence type="predicted"/>
<evidence type="ECO:0008006" key="4">
    <source>
        <dbReference type="Google" id="ProtNLM"/>
    </source>
</evidence>
<dbReference type="EMBL" id="WUQX01000001">
    <property type="protein sequence ID" value="MXP77876.1"/>
    <property type="molecule type" value="Genomic_DNA"/>
</dbReference>
<dbReference type="RefSeq" id="WP_159753617.1">
    <property type="nucleotide sequence ID" value="NZ_CATIFW010000002.1"/>
</dbReference>
<name>A0A7X3SKZ1_9FIRM</name>